<dbReference type="OrthoDB" id="5420527at2"/>
<dbReference type="CDD" id="cd00293">
    <property type="entry name" value="USP-like"/>
    <property type="match status" value="1"/>
</dbReference>
<evidence type="ECO:0000259" key="2">
    <source>
        <dbReference type="Pfam" id="PF00582"/>
    </source>
</evidence>
<dbReference type="Proteomes" id="UP000288096">
    <property type="component" value="Unassembled WGS sequence"/>
</dbReference>
<name>A0A401G0V2_9BACT</name>
<dbReference type="Gene3D" id="3.40.50.12370">
    <property type="match status" value="1"/>
</dbReference>
<comment type="caution">
    <text evidence="3">The sequence shown here is derived from an EMBL/GenBank/DDBJ whole genome shotgun (WGS) entry which is preliminary data.</text>
</comment>
<evidence type="ECO:0000313" key="4">
    <source>
        <dbReference type="Proteomes" id="UP000288096"/>
    </source>
</evidence>
<organism evidence="3 4">
    <name type="scientific">Desulfonema ishimotonii</name>
    <dbReference type="NCBI Taxonomy" id="45657"/>
    <lineage>
        <taxon>Bacteria</taxon>
        <taxon>Pseudomonadati</taxon>
        <taxon>Thermodesulfobacteriota</taxon>
        <taxon>Desulfobacteria</taxon>
        <taxon>Desulfobacterales</taxon>
        <taxon>Desulfococcaceae</taxon>
        <taxon>Desulfonema</taxon>
    </lineage>
</organism>
<sequence>MGHRILIAFDDSENAMRSVDHVANLFPPDSRVTVFSVLQDTANLCDMQSPELSAYFISQRSSFCTLEEKKKSLVRDAQEQAKEKLLGAGFRAENIDLRTQVRKKGIARDIVKEAESGYDVIVIGRRGLSGIKEFFMGSVSQKVLSLAKEMSVLLVG</sequence>
<evidence type="ECO:0000256" key="1">
    <source>
        <dbReference type="ARBA" id="ARBA00008791"/>
    </source>
</evidence>
<dbReference type="Pfam" id="PF00582">
    <property type="entry name" value="Usp"/>
    <property type="match status" value="1"/>
</dbReference>
<reference evidence="4" key="2">
    <citation type="submission" date="2019-01" db="EMBL/GenBank/DDBJ databases">
        <title>Genome sequence of Desulfonema ishimotonii strain Tokyo 01.</title>
        <authorList>
            <person name="Fukui M."/>
        </authorList>
    </citation>
    <scope>NUCLEOTIDE SEQUENCE [LARGE SCALE GENOMIC DNA]</scope>
    <source>
        <strain evidence="4">Tokyo 01</strain>
    </source>
</reference>
<evidence type="ECO:0000313" key="3">
    <source>
        <dbReference type="EMBL" id="GBC62841.1"/>
    </source>
</evidence>
<feature type="domain" description="UspA" evidence="2">
    <location>
        <begin position="3"/>
        <end position="153"/>
    </location>
</feature>
<dbReference type="PANTHER" id="PTHR46268">
    <property type="entry name" value="STRESS RESPONSE PROTEIN NHAX"/>
    <property type="match status" value="1"/>
</dbReference>
<dbReference type="PRINTS" id="PR01438">
    <property type="entry name" value="UNVRSLSTRESS"/>
</dbReference>
<protein>
    <submittedName>
        <fullName evidence="3">Universal stress protein</fullName>
    </submittedName>
</protein>
<proteinExistence type="inferred from homology"/>
<accession>A0A401G0V2</accession>
<gene>
    <name evidence="3" type="ORF">DENIS_3825</name>
</gene>
<dbReference type="EMBL" id="BEXT01000001">
    <property type="protein sequence ID" value="GBC62841.1"/>
    <property type="molecule type" value="Genomic_DNA"/>
</dbReference>
<dbReference type="PANTHER" id="PTHR46268:SF6">
    <property type="entry name" value="UNIVERSAL STRESS PROTEIN UP12"/>
    <property type="match status" value="1"/>
</dbReference>
<dbReference type="InterPro" id="IPR006015">
    <property type="entry name" value="Universal_stress_UspA"/>
</dbReference>
<dbReference type="SUPFAM" id="SSF52402">
    <property type="entry name" value="Adenine nucleotide alpha hydrolases-like"/>
    <property type="match status" value="1"/>
</dbReference>
<dbReference type="RefSeq" id="WP_124329981.1">
    <property type="nucleotide sequence ID" value="NZ_BEXT01000001.1"/>
</dbReference>
<dbReference type="InterPro" id="IPR006016">
    <property type="entry name" value="UspA"/>
</dbReference>
<comment type="similarity">
    <text evidence="1">Belongs to the universal stress protein A family.</text>
</comment>
<reference evidence="4" key="1">
    <citation type="submission" date="2017-11" db="EMBL/GenBank/DDBJ databases">
        <authorList>
            <person name="Watanabe M."/>
            <person name="Kojima H."/>
        </authorList>
    </citation>
    <scope>NUCLEOTIDE SEQUENCE [LARGE SCALE GENOMIC DNA]</scope>
    <source>
        <strain evidence="4">Tokyo 01</strain>
    </source>
</reference>
<dbReference type="AlphaFoldDB" id="A0A401G0V2"/>
<keyword evidence="4" id="KW-1185">Reference proteome</keyword>